<comment type="similarity">
    <text evidence="1">Belongs to the P(II) protein family.</text>
</comment>
<gene>
    <name evidence="2" type="primary">glnB</name>
    <name evidence="2" type="ORF">GCM10010910_20320</name>
</gene>
<dbReference type="InterPro" id="IPR015867">
    <property type="entry name" value="N-reg_PII/ATP_PRibTrfase_C"/>
</dbReference>
<dbReference type="InterPro" id="IPR017918">
    <property type="entry name" value="N-reg_PII_CS"/>
</dbReference>
<dbReference type="PROSITE" id="PS00638">
    <property type="entry name" value="PII_GLNB_CTER"/>
    <property type="match status" value="1"/>
</dbReference>
<name>A0ABQ2N1A0_9MICO</name>
<sequence length="112" mass="11969">MKLITAIIQPDRLDDVRESLSAVGVTGLTASVVKGHGAGASRTEYYRGEAHAIELRDKVRIEIVVSAEREDATVDAIVAGARTGQIGDGKVWVVDISRIVRVRTGEEGTQAI</sequence>
<dbReference type="PANTHER" id="PTHR30115">
    <property type="entry name" value="NITROGEN REGULATORY PROTEIN P-II"/>
    <property type="match status" value="1"/>
</dbReference>
<dbReference type="Pfam" id="PF00543">
    <property type="entry name" value="P-II"/>
    <property type="match status" value="1"/>
</dbReference>
<comment type="caution">
    <text evidence="2">The sequence shown here is derived from an EMBL/GenBank/DDBJ whole genome shotgun (WGS) entry which is preliminary data.</text>
</comment>
<protein>
    <submittedName>
        <fullName evidence="2">Nitrogen regulatory protein P-II</fullName>
    </submittedName>
</protein>
<proteinExistence type="inferred from homology"/>
<evidence type="ECO:0000313" key="3">
    <source>
        <dbReference type="Proteomes" id="UP000638043"/>
    </source>
</evidence>
<dbReference type="EMBL" id="BMMQ01000006">
    <property type="protein sequence ID" value="GGO64746.1"/>
    <property type="molecule type" value="Genomic_DNA"/>
</dbReference>
<dbReference type="SMART" id="SM00938">
    <property type="entry name" value="P-II"/>
    <property type="match status" value="1"/>
</dbReference>
<dbReference type="InterPro" id="IPR011322">
    <property type="entry name" value="N-reg_PII-like_a/b"/>
</dbReference>
<dbReference type="SUPFAM" id="SSF54913">
    <property type="entry name" value="GlnB-like"/>
    <property type="match status" value="1"/>
</dbReference>
<evidence type="ECO:0000256" key="1">
    <source>
        <dbReference type="RuleBase" id="RU003936"/>
    </source>
</evidence>
<dbReference type="RefSeq" id="WP_188701543.1">
    <property type="nucleotide sequence ID" value="NZ_BMMQ01000006.1"/>
</dbReference>
<dbReference type="PANTHER" id="PTHR30115:SF11">
    <property type="entry name" value="NITROGEN REGULATORY PROTEIN P-II HOMOLOG"/>
    <property type="match status" value="1"/>
</dbReference>
<dbReference type="Gene3D" id="3.30.70.120">
    <property type="match status" value="1"/>
</dbReference>
<evidence type="ECO:0000313" key="2">
    <source>
        <dbReference type="EMBL" id="GGO64746.1"/>
    </source>
</evidence>
<organism evidence="2 3">
    <name type="scientific">Microbacterium nanhaiense</name>
    <dbReference type="NCBI Taxonomy" id="1301026"/>
    <lineage>
        <taxon>Bacteria</taxon>
        <taxon>Bacillati</taxon>
        <taxon>Actinomycetota</taxon>
        <taxon>Actinomycetes</taxon>
        <taxon>Micrococcales</taxon>
        <taxon>Microbacteriaceae</taxon>
        <taxon>Microbacterium</taxon>
    </lineage>
</organism>
<dbReference type="PRINTS" id="PR00340">
    <property type="entry name" value="PIIGLNB"/>
</dbReference>
<accession>A0ABQ2N1A0</accession>
<dbReference type="Proteomes" id="UP000638043">
    <property type="component" value="Unassembled WGS sequence"/>
</dbReference>
<dbReference type="InterPro" id="IPR002187">
    <property type="entry name" value="N-reg_PII"/>
</dbReference>
<dbReference type="PROSITE" id="PS51343">
    <property type="entry name" value="PII_GLNB_DOM"/>
    <property type="match status" value="1"/>
</dbReference>
<keyword evidence="3" id="KW-1185">Reference proteome</keyword>
<reference evidence="3" key="1">
    <citation type="journal article" date="2019" name="Int. J. Syst. Evol. Microbiol.">
        <title>The Global Catalogue of Microorganisms (GCM) 10K type strain sequencing project: providing services to taxonomists for standard genome sequencing and annotation.</title>
        <authorList>
            <consortium name="The Broad Institute Genomics Platform"/>
            <consortium name="The Broad Institute Genome Sequencing Center for Infectious Disease"/>
            <person name="Wu L."/>
            <person name="Ma J."/>
        </authorList>
    </citation>
    <scope>NUCLEOTIDE SEQUENCE [LARGE SCALE GENOMIC DNA]</scope>
    <source>
        <strain evidence="3">CGMCC 4.7181</strain>
    </source>
</reference>